<feature type="transmembrane region" description="Helical" evidence="1">
    <location>
        <begin position="32"/>
        <end position="51"/>
    </location>
</feature>
<dbReference type="AlphaFoldDB" id="A0A6B8RMY0"/>
<gene>
    <name evidence="2" type="ORF">EHS13_20640</name>
</gene>
<keyword evidence="1" id="KW-0812">Transmembrane</keyword>
<dbReference type="RefSeq" id="WP_155702225.1">
    <property type="nucleotide sequence ID" value="NZ_CP034235.1"/>
</dbReference>
<keyword evidence="3" id="KW-1185">Reference proteome</keyword>
<keyword evidence="1" id="KW-1133">Transmembrane helix</keyword>
<evidence type="ECO:0000256" key="1">
    <source>
        <dbReference type="SAM" id="Phobius"/>
    </source>
</evidence>
<keyword evidence="1" id="KW-0472">Membrane</keyword>
<organism evidence="2 3">
    <name type="scientific">Paenibacillus psychroresistens</name>
    <dbReference type="NCBI Taxonomy" id="1778678"/>
    <lineage>
        <taxon>Bacteria</taxon>
        <taxon>Bacillati</taxon>
        <taxon>Bacillota</taxon>
        <taxon>Bacilli</taxon>
        <taxon>Bacillales</taxon>
        <taxon>Paenibacillaceae</taxon>
        <taxon>Paenibacillus</taxon>
    </lineage>
</organism>
<dbReference type="KEGG" id="ppsc:EHS13_20640"/>
<accession>A0A6B8RMY0</accession>
<dbReference type="Proteomes" id="UP000426246">
    <property type="component" value="Chromosome"/>
</dbReference>
<reference evidence="3" key="1">
    <citation type="submission" date="2018-11" db="EMBL/GenBank/DDBJ databases">
        <title>Complete genome sequence of Paenibacillus sp. ML311-T8.</title>
        <authorList>
            <person name="Nam Y.-D."/>
            <person name="Kang J."/>
            <person name="Chung W.-H."/>
            <person name="Park Y.S."/>
        </authorList>
    </citation>
    <scope>NUCLEOTIDE SEQUENCE [LARGE SCALE GENOMIC DNA]</scope>
    <source>
        <strain evidence="3">ML311-T8</strain>
    </source>
</reference>
<protein>
    <submittedName>
        <fullName evidence="2">Uncharacterized protein</fullName>
    </submittedName>
</protein>
<sequence>MRISFLLILFAFLVYTLYTNWRALNTGSDKLLLILLGTFNMILLVMYLFHLKLPFPAEWF</sequence>
<evidence type="ECO:0000313" key="3">
    <source>
        <dbReference type="Proteomes" id="UP000426246"/>
    </source>
</evidence>
<name>A0A6B8RMY0_9BACL</name>
<proteinExistence type="predicted"/>
<evidence type="ECO:0000313" key="2">
    <source>
        <dbReference type="EMBL" id="QGQ97124.1"/>
    </source>
</evidence>
<dbReference type="EMBL" id="CP034235">
    <property type="protein sequence ID" value="QGQ97124.1"/>
    <property type="molecule type" value="Genomic_DNA"/>
</dbReference>